<feature type="region of interest" description="Disordered" evidence="1">
    <location>
        <begin position="149"/>
        <end position="172"/>
    </location>
</feature>
<reference evidence="2 3" key="1">
    <citation type="journal article" date="2020" name="Mol. Plant">
        <title>The Chromosome-Based Rubber Tree Genome Provides New Insights into Spurge Genome Evolution and Rubber Biosynthesis.</title>
        <authorList>
            <person name="Liu J."/>
            <person name="Shi C."/>
            <person name="Shi C.C."/>
            <person name="Li W."/>
            <person name="Zhang Q.J."/>
            <person name="Zhang Y."/>
            <person name="Li K."/>
            <person name="Lu H.F."/>
            <person name="Shi C."/>
            <person name="Zhu S.T."/>
            <person name="Xiao Z.Y."/>
            <person name="Nan H."/>
            <person name="Yue Y."/>
            <person name="Zhu X.G."/>
            <person name="Wu Y."/>
            <person name="Hong X.N."/>
            <person name="Fan G.Y."/>
            <person name="Tong Y."/>
            <person name="Zhang D."/>
            <person name="Mao C.L."/>
            <person name="Liu Y.L."/>
            <person name="Hao S.J."/>
            <person name="Liu W.Q."/>
            <person name="Lv M.Q."/>
            <person name="Zhang H.B."/>
            <person name="Liu Y."/>
            <person name="Hu-Tang G.R."/>
            <person name="Wang J.P."/>
            <person name="Wang J.H."/>
            <person name="Sun Y.H."/>
            <person name="Ni S.B."/>
            <person name="Chen W.B."/>
            <person name="Zhang X.C."/>
            <person name="Jiao Y.N."/>
            <person name="Eichler E.E."/>
            <person name="Li G.H."/>
            <person name="Liu X."/>
            <person name="Gao L.Z."/>
        </authorList>
    </citation>
    <scope>NUCLEOTIDE SEQUENCE [LARGE SCALE GENOMIC DNA]</scope>
    <source>
        <strain evidence="3">cv. GT1</strain>
        <tissue evidence="2">Leaf</tissue>
    </source>
</reference>
<keyword evidence="3" id="KW-1185">Reference proteome</keyword>
<evidence type="ECO:0000313" key="3">
    <source>
        <dbReference type="Proteomes" id="UP000467840"/>
    </source>
</evidence>
<accession>A0A6A6MPP1</accession>
<proteinExistence type="predicted"/>
<dbReference type="EMBL" id="JAAGAX010000005">
    <property type="protein sequence ID" value="KAF2315610.1"/>
    <property type="molecule type" value="Genomic_DNA"/>
</dbReference>
<feature type="region of interest" description="Disordered" evidence="1">
    <location>
        <begin position="1"/>
        <end position="24"/>
    </location>
</feature>
<organism evidence="2 3">
    <name type="scientific">Hevea brasiliensis</name>
    <name type="common">Para rubber tree</name>
    <name type="synonym">Siphonia brasiliensis</name>
    <dbReference type="NCBI Taxonomy" id="3981"/>
    <lineage>
        <taxon>Eukaryota</taxon>
        <taxon>Viridiplantae</taxon>
        <taxon>Streptophyta</taxon>
        <taxon>Embryophyta</taxon>
        <taxon>Tracheophyta</taxon>
        <taxon>Spermatophyta</taxon>
        <taxon>Magnoliopsida</taxon>
        <taxon>eudicotyledons</taxon>
        <taxon>Gunneridae</taxon>
        <taxon>Pentapetalae</taxon>
        <taxon>rosids</taxon>
        <taxon>fabids</taxon>
        <taxon>Malpighiales</taxon>
        <taxon>Euphorbiaceae</taxon>
        <taxon>Crotonoideae</taxon>
        <taxon>Micrandreae</taxon>
        <taxon>Hevea</taxon>
    </lineage>
</organism>
<dbReference type="PANTHER" id="PTHR35459:SF4">
    <property type="match status" value="1"/>
</dbReference>
<name>A0A6A6MPP1_HEVBR</name>
<protein>
    <submittedName>
        <fullName evidence="2">Uncharacterized protein</fullName>
    </submittedName>
</protein>
<dbReference type="AlphaFoldDB" id="A0A6A6MPP1"/>
<gene>
    <name evidence="2" type="ORF">GH714_040124</name>
</gene>
<feature type="compositionally biased region" description="Basic and acidic residues" evidence="1">
    <location>
        <begin position="149"/>
        <end position="163"/>
    </location>
</feature>
<dbReference type="Proteomes" id="UP000467840">
    <property type="component" value="Chromosome 15"/>
</dbReference>
<evidence type="ECO:0000256" key="1">
    <source>
        <dbReference type="SAM" id="MobiDB-lite"/>
    </source>
</evidence>
<dbReference type="PANTHER" id="PTHR35459">
    <property type="entry name" value="T1N6.14 PROTEIN"/>
    <property type="match status" value="1"/>
</dbReference>
<comment type="caution">
    <text evidence="2">The sequence shown here is derived from an EMBL/GenBank/DDBJ whole genome shotgun (WGS) entry which is preliminary data.</text>
</comment>
<evidence type="ECO:0000313" key="2">
    <source>
        <dbReference type="EMBL" id="KAF2315610.1"/>
    </source>
</evidence>
<sequence length="220" mass="25598">MEETKPVQFSTDPQPPRTHSNKRKLSSVELRNSSYFKIRALVRQLRPQFIQVKAWRLFYHGESVVAVLQSASVVVRLKQVLQSPDFRNCKAAHELRIQMKLVMDSCKQMTMEIDPLEKFVLECQPSSGKSMPVKQSWDRQKDREVPELLRHNKPSEQPAEQKTHTNFNSQMKLDDRRTRKSYIVGGSVFGWNFITFGGSSPVYYGVTKESYRNTLNRKMS</sequence>